<dbReference type="GO" id="GO:0004497">
    <property type="term" value="F:monooxygenase activity"/>
    <property type="evidence" value="ECO:0007669"/>
    <property type="project" value="UniProtKB-KW"/>
</dbReference>
<keyword evidence="6" id="KW-1185">Reference proteome</keyword>
<evidence type="ECO:0000259" key="4">
    <source>
        <dbReference type="Pfam" id="PF00296"/>
    </source>
</evidence>
<dbReference type="RefSeq" id="WP_215604573.1">
    <property type="nucleotide sequence ID" value="NZ_CP076136.1"/>
</dbReference>
<protein>
    <submittedName>
        <fullName evidence="5">LLM class flavin-dependent oxidoreductase</fullName>
    </submittedName>
</protein>
<evidence type="ECO:0000256" key="3">
    <source>
        <dbReference type="SAM" id="MobiDB-lite"/>
    </source>
</evidence>
<organism evidence="5 6">
    <name type="scientific">Bradyrhizobium sediminis</name>
    <dbReference type="NCBI Taxonomy" id="2840469"/>
    <lineage>
        <taxon>Bacteria</taxon>
        <taxon>Pseudomonadati</taxon>
        <taxon>Pseudomonadota</taxon>
        <taxon>Alphaproteobacteria</taxon>
        <taxon>Hyphomicrobiales</taxon>
        <taxon>Nitrobacteraceae</taxon>
        <taxon>Bradyrhizobium</taxon>
    </lineage>
</organism>
<reference evidence="5 6" key="1">
    <citation type="submission" date="2021-06" db="EMBL/GenBank/DDBJ databases">
        <title>Bradyrhizobium sp. S2-11-4 Genome sequencing.</title>
        <authorList>
            <person name="Jin L."/>
        </authorList>
    </citation>
    <scope>NUCLEOTIDE SEQUENCE [LARGE SCALE GENOMIC DNA]</scope>
    <source>
        <strain evidence="5 6">S2-11-4</strain>
    </source>
</reference>
<dbReference type="Pfam" id="PF00296">
    <property type="entry name" value="Bac_luciferase"/>
    <property type="match status" value="1"/>
</dbReference>
<dbReference type="PANTHER" id="PTHR30137:SF8">
    <property type="entry name" value="BLR5498 PROTEIN"/>
    <property type="match status" value="1"/>
</dbReference>
<dbReference type="GO" id="GO:0016705">
    <property type="term" value="F:oxidoreductase activity, acting on paired donors, with incorporation or reduction of molecular oxygen"/>
    <property type="evidence" value="ECO:0007669"/>
    <property type="project" value="InterPro"/>
</dbReference>
<evidence type="ECO:0000313" key="5">
    <source>
        <dbReference type="EMBL" id="QWG23824.1"/>
    </source>
</evidence>
<dbReference type="EMBL" id="CP076136">
    <property type="protein sequence ID" value="QWG23824.1"/>
    <property type="molecule type" value="Genomic_DNA"/>
</dbReference>
<dbReference type="Proteomes" id="UP000676951">
    <property type="component" value="Chromosome"/>
</dbReference>
<dbReference type="InterPro" id="IPR011251">
    <property type="entry name" value="Luciferase-like_dom"/>
</dbReference>
<proteinExistence type="predicted"/>
<feature type="domain" description="Luciferase-like" evidence="4">
    <location>
        <begin position="1"/>
        <end position="322"/>
    </location>
</feature>
<name>A0A975P1H6_9BRAD</name>
<evidence type="ECO:0000313" key="6">
    <source>
        <dbReference type="Proteomes" id="UP000676951"/>
    </source>
</evidence>
<accession>A0A975P1H6</accession>
<dbReference type="InterPro" id="IPR050766">
    <property type="entry name" value="Bact_Lucif_Oxidored"/>
</dbReference>
<dbReference type="Gene3D" id="3.20.20.30">
    <property type="entry name" value="Luciferase-like domain"/>
    <property type="match status" value="1"/>
</dbReference>
<dbReference type="PANTHER" id="PTHR30137">
    <property type="entry name" value="LUCIFERASE-LIKE MONOOXYGENASE"/>
    <property type="match status" value="1"/>
</dbReference>
<feature type="region of interest" description="Disordered" evidence="3">
    <location>
        <begin position="403"/>
        <end position="438"/>
    </location>
</feature>
<keyword evidence="1" id="KW-0560">Oxidoreductase</keyword>
<keyword evidence="2" id="KW-0503">Monooxygenase</keyword>
<sequence length="438" mass="49954">MKFGIFYEHQLPRPWNEGDEVRLFQEALDQVELADRLGIDYAWEVEHHFLEEYSHSSAPEIFLAACSQRTKKIRLGHGICLMPPKYNHPARVAERIATLDLVSNGRVEFGTGESASLMELGGFNVGFDPVEKRRMWKEGVEQCTNMMAMDPYPGFKGEFFEMPCRNVVPKPLQKPHPPLWVACSNRETIKMAARCGIGALTFAFVDPREARQWVDDYYRIFKEECVPIGHAVNPNVAMVTGFSVHPDEMESRRRGEDGLRFFRYGLAHHYIFGEHRPGRTDIWANFEKARHALPPAGADHGIGTPDQLRTHLRHFEESGVDQTVFIQQGGRNQHKHICEALELFAKDVMPEFRQREIERAKQKQEELAPYIEKAMARKQAMEPMRDEEIPVYVALGRKIAEEGAGTERQKQNAKAWADAAKVTLSDPARHGSKTSATS</sequence>
<evidence type="ECO:0000256" key="2">
    <source>
        <dbReference type="ARBA" id="ARBA00023033"/>
    </source>
</evidence>
<dbReference type="InterPro" id="IPR036661">
    <property type="entry name" value="Luciferase-like_sf"/>
</dbReference>
<gene>
    <name evidence="5" type="ORF">KMZ93_02430</name>
</gene>
<evidence type="ECO:0000256" key="1">
    <source>
        <dbReference type="ARBA" id="ARBA00023002"/>
    </source>
</evidence>
<dbReference type="SUPFAM" id="SSF51679">
    <property type="entry name" value="Bacterial luciferase-like"/>
    <property type="match status" value="1"/>
</dbReference>
<dbReference type="GO" id="GO:0005829">
    <property type="term" value="C:cytosol"/>
    <property type="evidence" value="ECO:0007669"/>
    <property type="project" value="TreeGrafter"/>
</dbReference>
<dbReference type="AlphaFoldDB" id="A0A975P1H6"/>